<evidence type="ECO:0000313" key="14">
    <source>
        <dbReference type="EMBL" id="KFM25948.1"/>
    </source>
</evidence>
<evidence type="ECO:0000256" key="4">
    <source>
        <dbReference type="ARBA" id="ARBA00022640"/>
    </source>
</evidence>
<dbReference type="GeneID" id="23614977"/>
<evidence type="ECO:0000256" key="7">
    <source>
        <dbReference type="ARBA" id="ARBA00023002"/>
    </source>
</evidence>
<evidence type="ECO:0000256" key="10">
    <source>
        <dbReference type="ARBA" id="ARBA00024089"/>
    </source>
</evidence>
<protein>
    <recommendedName>
        <fullName evidence="10">Divinyl chlorophyllide a 8-vinyl-reductase, chloroplastic</fullName>
        <ecNumber evidence="9">1.3.1.75</ecNumber>
    </recommendedName>
</protein>
<dbReference type="EMBL" id="KL662125">
    <property type="protein sequence ID" value="KFM25948.1"/>
    <property type="molecule type" value="Genomic_DNA"/>
</dbReference>
<reference evidence="15" key="3">
    <citation type="submission" date="2018-10" db="EMBL/GenBank/DDBJ databases">
        <authorList>
            <person name="Hovde B."/>
            <person name="Zhang X."/>
        </authorList>
    </citation>
    <scope>NUCLEOTIDE SEQUENCE [LARGE SCALE GENOMIC DNA]</scope>
    <source>
        <strain evidence="15">UTEX 25</strain>
    </source>
</reference>
<proteinExistence type="predicted"/>
<keyword evidence="3" id="KW-0150">Chloroplast</keyword>
<accession>A0A087SJP4</accession>
<evidence type="ECO:0000259" key="13">
    <source>
        <dbReference type="Pfam" id="PF13460"/>
    </source>
</evidence>
<dbReference type="SUPFAM" id="SSF51735">
    <property type="entry name" value="NAD(P)-binding Rossmann-fold domains"/>
    <property type="match status" value="1"/>
</dbReference>
<gene>
    <name evidence="15" type="ORF">APUTEX25_002711</name>
    <name evidence="14" type="ORF">F751_3586</name>
</gene>
<dbReference type="RefSeq" id="XP_011398844.1">
    <property type="nucleotide sequence ID" value="XM_011400542.1"/>
</dbReference>
<reference evidence="14 16" key="1">
    <citation type="journal article" date="2014" name="BMC Genomics">
        <title>Oil accumulation mechanisms of the oleaginous microalga Chlorella protothecoides revealed through its genome, transcriptomes, and proteomes.</title>
        <authorList>
            <person name="Gao C."/>
            <person name="Wang Y."/>
            <person name="Shen Y."/>
            <person name="Yan D."/>
            <person name="He X."/>
            <person name="Dai J."/>
            <person name="Wu Q."/>
        </authorList>
    </citation>
    <scope>NUCLEOTIDE SEQUENCE [LARGE SCALE GENOMIC DNA]</scope>
    <source>
        <strain evidence="14 16">0710</strain>
    </source>
</reference>
<evidence type="ECO:0000256" key="3">
    <source>
        <dbReference type="ARBA" id="ARBA00022528"/>
    </source>
</evidence>
<reference evidence="15" key="4">
    <citation type="submission" date="2018-11" db="EMBL/GenBank/DDBJ databases">
        <title>Characterization of plant carbon substrate utilization by Auxenochlorella protothecoides.</title>
        <authorList>
            <person name="Vogler B.W."/>
            <person name="Starkenburg S.R."/>
            <person name="Sudasinghe N."/>
            <person name="Schambach J.Y."/>
            <person name="Rollin J.A."/>
            <person name="Pattathil S."/>
            <person name="Barry A.N."/>
        </authorList>
    </citation>
    <scope>NUCLEOTIDE SEQUENCE [LARGE SCALE GENOMIC DNA]</scope>
    <source>
        <strain evidence="15">UTEX 25</strain>
    </source>
</reference>
<name>A0A087SJP4_AUXPR</name>
<keyword evidence="16" id="KW-1185">Reference proteome</keyword>
<evidence type="ECO:0000256" key="6">
    <source>
        <dbReference type="ARBA" id="ARBA00022946"/>
    </source>
</evidence>
<dbReference type="UniPathway" id="UPA00668"/>
<keyword evidence="8" id="KW-0149">Chlorophyll biosynthesis</keyword>
<dbReference type="GO" id="GO:0015995">
    <property type="term" value="P:chlorophyll biosynthetic process"/>
    <property type="evidence" value="ECO:0007669"/>
    <property type="project" value="UniProtKB-UniPathway"/>
</dbReference>
<dbReference type="EMBL" id="QOKY01000135">
    <property type="protein sequence ID" value="RMZ56622.1"/>
    <property type="molecule type" value="Genomic_DNA"/>
</dbReference>
<comment type="pathway">
    <text evidence="2">Porphyrin-containing compound metabolism; chlorophyll biosynthesis.</text>
</comment>
<reference evidence="17" key="2">
    <citation type="journal article" date="2018" name="Algal Res.">
        <title>Characterization of plant carbon substrate utilization by Auxenochlorella protothecoides.</title>
        <authorList>
            <person name="Vogler B.W."/>
            <person name="Starkenburg S.R."/>
            <person name="Sudasinghe N."/>
            <person name="Schambach J.Y."/>
            <person name="Rollin J.A."/>
            <person name="Pattathil S."/>
            <person name="Barry A.N."/>
        </authorList>
    </citation>
    <scope>NUCLEOTIDE SEQUENCE [LARGE SCALE GENOMIC DNA]</scope>
    <source>
        <strain evidence="17">UTEX 25</strain>
    </source>
</reference>
<feature type="domain" description="NAD(P)-binding" evidence="13">
    <location>
        <begin position="50"/>
        <end position="246"/>
    </location>
</feature>
<sequence>MTSTRHGTRRSLLSLATAGAAPPPASREPHAAKLSYADLSPAEVRVAVLGATGYIGRFVVLELVKRGFQVLAVTRPSSGIGSKQKVSDVEKALEGATVAVADVTDPADLERCFSEHPAPHAVVSCLASRTGGIADSWAVDHDANVNALRAARAVGAAHFVLLSAICVQRPSLEFQRAKLAFEAKLREGGTSWSIVRPTAFFKSLAGQVELVATGKPYVWFGDGRLAACKPISEADLASYIADCVTDEARVNRVLPIGGPGRALTPRDQAQLLFKAFGKKEWTLGLPVGIMDGVIGILDLLAKPFPGLKEAAEFGRIGRYYATESMLVWDEKEGRYDADATPEYGSDTLEAFFNRVAREGLAGQELGDQAVFNINRGT</sequence>
<dbReference type="OrthoDB" id="419598at2759"/>
<evidence type="ECO:0000256" key="9">
    <source>
        <dbReference type="ARBA" id="ARBA00024059"/>
    </source>
</evidence>
<feature type="region of interest" description="Disordered" evidence="12">
    <location>
        <begin position="1"/>
        <end position="27"/>
    </location>
</feature>
<evidence type="ECO:0000256" key="2">
    <source>
        <dbReference type="ARBA" id="ARBA00005173"/>
    </source>
</evidence>
<keyword evidence="7" id="KW-0560">Oxidoreductase</keyword>
<dbReference type="Pfam" id="PF13460">
    <property type="entry name" value="NAD_binding_10"/>
    <property type="match status" value="1"/>
</dbReference>
<evidence type="ECO:0000256" key="12">
    <source>
        <dbReference type="SAM" id="MobiDB-lite"/>
    </source>
</evidence>
<evidence type="ECO:0000313" key="16">
    <source>
        <dbReference type="Proteomes" id="UP000028924"/>
    </source>
</evidence>
<evidence type="ECO:0000313" key="15">
    <source>
        <dbReference type="EMBL" id="RMZ56622.1"/>
    </source>
</evidence>
<keyword evidence="6" id="KW-0809">Transit peptide</keyword>
<dbReference type="STRING" id="3075.A0A087SJP4"/>
<evidence type="ECO:0000256" key="11">
    <source>
        <dbReference type="ARBA" id="ARBA00049498"/>
    </source>
</evidence>
<dbReference type="InterPro" id="IPR036291">
    <property type="entry name" value="NAD(P)-bd_dom_sf"/>
</dbReference>
<dbReference type="PANTHER" id="PTHR47378:SF1">
    <property type="entry name" value="DIVINYL CHLOROPHYLLIDE A 8-VINYL-REDUCTASE, CHLOROPLASTIC"/>
    <property type="match status" value="1"/>
</dbReference>
<organism evidence="14 16">
    <name type="scientific">Auxenochlorella protothecoides</name>
    <name type="common">Green microalga</name>
    <name type="synonym">Chlorella protothecoides</name>
    <dbReference type="NCBI Taxonomy" id="3075"/>
    <lineage>
        <taxon>Eukaryota</taxon>
        <taxon>Viridiplantae</taxon>
        <taxon>Chlorophyta</taxon>
        <taxon>core chlorophytes</taxon>
        <taxon>Trebouxiophyceae</taxon>
        <taxon>Chlorellales</taxon>
        <taxon>Chlorellaceae</taxon>
        <taxon>Auxenochlorella</taxon>
    </lineage>
</organism>
<dbReference type="Proteomes" id="UP000279271">
    <property type="component" value="Unassembled WGS sequence"/>
</dbReference>
<dbReference type="InterPro" id="IPR044201">
    <property type="entry name" value="DVR-like"/>
</dbReference>
<dbReference type="Proteomes" id="UP000028924">
    <property type="component" value="Unassembled WGS sequence"/>
</dbReference>
<keyword evidence="5" id="KW-0521">NADP</keyword>
<comment type="catalytic activity">
    <reaction evidence="11">
        <text>protochlorophyllide a + NADP(+) = 3,8-divinyl protochlorophyllide a + NADPH + H(+)</text>
        <dbReference type="Rhea" id="RHEA:48884"/>
        <dbReference type="ChEBI" id="CHEBI:15378"/>
        <dbReference type="ChEBI" id="CHEBI:57783"/>
        <dbReference type="ChEBI" id="CHEBI:58349"/>
        <dbReference type="ChEBI" id="CHEBI:58632"/>
        <dbReference type="ChEBI" id="CHEBI:83350"/>
        <dbReference type="EC" id="1.3.1.75"/>
    </reaction>
</comment>
<dbReference type="AlphaFoldDB" id="A0A087SJP4"/>
<dbReference type="InterPro" id="IPR016040">
    <property type="entry name" value="NAD(P)-bd_dom"/>
</dbReference>
<dbReference type="CDD" id="cd05243">
    <property type="entry name" value="SDR_a5"/>
    <property type="match status" value="1"/>
</dbReference>
<dbReference type="GO" id="GO:0033728">
    <property type="term" value="F:3,8-divinyl protochlorophyllide a 8-vinyl-reductase (NADPH) activity"/>
    <property type="evidence" value="ECO:0007669"/>
    <property type="project" value="UniProtKB-EC"/>
</dbReference>
<evidence type="ECO:0000256" key="8">
    <source>
        <dbReference type="ARBA" id="ARBA00023171"/>
    </source>
</evidence>
<dbReference type="eggNOG" id="KOG1203">
    <property type="taxonomic scope" value="Eukaryota"/>
</dbReference>
<dbReference type="PANTHER" id="PTHR47378">
    <property type="entry name" value="DIVINYL CHLOROPHYLLIDE A 8-VINYL-REDUCTASE, CHLOROPLASTIC"/>
    <property type="match status" value="1"/>
</dbReference>
<evidence type="ECO:0000256" key="5">
    <source>
        <dbReference type="ARBA" id="ARBA00022857"/>
    </source>
</evidence>
<dbReference type="GO" id="GO:0009507">
    <property type="term" value="C:chloroplast"/>
    <property type="evidence" value="ECO:0007669"/>
    <property type="project" value="UniProtKB-SubCell"/>
</dbReference>
<evidence type="ECO:0000313" key="17">
    <source>
        <dbReference type="Proteomes" id="UP000279271"/>
    </source>
</evidence>
<evidence type="ECO:0000256" key="1">
    <source>
        <dbReference type="ARBA" id="ARBA00004229"/>
    </source>
</evidence>
<comment type="subcellular location">
    <subcellularLocation>
        <location evidence="1">Plastid</location>
        <location evidence="1">Chloroplast</location>
    </subcellularLocation>
</comment>
<keyword evidence="4" id="KW-0934">Plastid</keyword>
<dbReference type="KEGG" id="apro:F751_3586"/>
<dbReference type="Gene3D" id="3.40.50.720">
    <property type="entry name" value="NAD(P)-binding Rossmann-like Domain"/>
    <property type="match status" value="1"/>
</dbReference>
<dbReference type="EC" id="1.3.1.75" evidence="9"/>